<dbReference type="Gene3D" id="1.25.40.10">
    <property type="entry name" value="Tetratricopeptide repeat domain"/>
    <property type="match status" value="1"/>
</dbReference>
<feature type="compositionally biased region" description="Low complexity" evidence="2">
    <location>
        <begin position="1"/>
        <end position="13"/>
    </location>
</feature>
<comment type="caution">
    <text evidence="3">The sequence shown here is derived from an EMBL/GenBank/DDBJ whole genome shotgun (WGS) entry which is preliminary data.</text>
</comment>
<dbReference type="Proteomes" id="UP001147746">
    <property type="component" value="Unassembled WGS sequence"/>
</dbReference>
<feature type="region of interest" description="Disordered" evidence="2">
    <location>
        <begin position="178"/>
        <end position="227"/>
    </location>
</feature>
<keyword evidence="4" id="KW-1185">Reference proteome</keyword>
<name>A0A9W9Q6S9_9EURO</name>
<feature type="compositionally biased region" description="Basic and acidic residues" evidence="2">
    <location>
        <begin position="734"/>
        <end position="747"/>
    </location>
</feature>
<dbReference type="EMBL" id="JAPZBO010000002">
    <property type="protein sequence ID" value="KAJ5324297.1"/>
    <property type="molecule type" value="Genomic_DNA"/>
</dbReference>
<evidence type="ECO:0000256" key="2">
    <source>
        <dbReference type="SAM" id="MobiDB-lite"/>
    </source>
</evidence>
<reference evidence="3" key="1">
    <citation type="submission" date="2022-12" db="EMBL/GenBank/DDBJ databases">
        <authorList>
            <person name="Petersen C."/>
        </authorList>
    </citation>
    <scope>NUCLEOTIDE SEQUENCE</scope>
    <source>
        <strain evidence="3">IBT 21472</strain>
    </source>
</reference>
<feature type="region of interest" description="Disordered" evidence="2">
    <location>
        <begin position="766"/>
        <end position="786"/>
    </location>
</feature>
<accession>A0A9W9Q6S9</accession>
<feature type="region of interest" description="Disordered" evidence="2">
    <location>
        <begin position="696"/>
        <end position="749"/>
    </location>
</feature>
<evidence type="ECO:0000313" key="3">
    <source>
        <dbReference type="EMBL" id="KAJ5324297.1"/>
    </source>
</evidence>
<feature type="compositionally biased region" description="Polar residues" evidence="2">
    <location>
        <begin position="178"/>
        <end position="190"/>
    </location>
</feature>
<sequence length="891" mass="100261">MPQLNRSPSSPSLRDPPKQALELSTRPSMPRPKPLYHASVRRLSSRPRPSVASIADIFVGSLVLAGFCHDHSPRGRGISTTPLRPPENHLRRFRGKNLADRGQMPAGRRVEYSRTSVQASRPRSWLSTGLAQKPIDDAHEHNRANMPTRTRFGDYEDSSLSDLGEDALHRRFGKENLISDTMVESNQPTQLERGETNDTESLRISPKEERANQPPDEEPALSHDEKDHMETSQFFKKALGKKHNWEEAVYVVLPKPQAKRKEVNKRDGIESRSVARLVEALKFEKEAPMLELFNLYREIPSPGVAKLPKHWRGHLLRRFSKPPNRRWGDARRYLALVDDMNKADLPMSLSLWSSAISFAARGNGSGLVLRRDLVRAIGLWQNMEHVAGVEADGVVFSILIDCAIKSGQYTVAAGLEAQMRERGLEFDRYGAVAKIFSSGLQKNVEGITATFEQFVRSGHIVDTVALNCVCVSYLRAGEVNTAEQIYARMLEAQRAAKGSKPSAPDSNAQTEPALSSQFSIYRGSTRKMGRLLKKSHALKSKLPAYHRALQDSVPMTPDTRTFYIFLRYFSRHSGQLDMFMTVLRDMESTYTVPPRHLIYMLLFEGFGIHGKNKRSWSAERLRLIWSAYLRALRDSKSRLDDLYEGNQSADMVWENPLGSMIADLQPSLPTEDPNGLYVPLPLFGTQKYPGLIQGDDPGGFFASAQSDKVDSAPDAVKPNNPDKPIMTKESLSSNDEKAPEGPQEPHDTNGFFSSLWPDDMDLAPGLIPSKPNVINKSPSTKNEDYDENKYTDELDEAIAEGDTESAWIDRDRDYGVIRDHGVGFENGVFIGRRMVIAILRAFGTTCGPREVLEAWLQLEKIWRPHQRMANDVYAVKEELDKQMAKHSPHVK</sequence>
<evidence type="ECO:0000313" key="4">
    <source>
        <dbReference type="Proteomes" id="UP001147746"/>
    </source>
</evidence>
<keyword evidence="1" id="KW-0677">Repeat</keyword>
<evidence type="ECO:0008006" key="5">
    <source>
        <dbReference type="Google" id="ProtNLM"/>
    </source>
</evidence>
<reference evidence="3" key="2">
    <citation type="journal article" date="2023" name="IMA Fungus">
        <title>Comparative genomic study of the Penicillium genus elucidates a diverse pangenome and 15 lateral gene transfer events.</title>
        <authorList>
            <person name="Petersen C."/>
            <person name="Sorensen T."/>
            <person name="Nielsen M.R."/>
            <person name="Sondergaard T.E."/>
            <person name="Sorensen J.L."/>
            <person name="Fitzpatrick D.A."/>
            <person name="Frisvad J.C."/>
            <person name="Nielsen K.L."/>
        </authorList>
    </citation>
    <scope>NUCLEOTIDE SEQUENCE</scope>
    <source>
        <strain evidence="3">IBT 21472</strain>
    </source>
</reference>
<protein>
    <recommendedName>
        <fullName evidence="5">Pentatricopeptide repeat protein</fullName>
    </recommendedName>
</protein>
<evidence type="ECO:0000256" key="1">
    <source>
        <dbReference type="ARBA" id="ARBA00022737"/>
    </source>
</evidence>
<proteinExistence type="predicted"/>
<dbReference type="OrthoDB" id="1908178at2759"/>
<dbReference type="PANTHER" id="PTHR47447">
    <property type="entry name" value="OS03G0856100 PROTEIN"/>
    <property type="match status" value="1"/>
</dbReference>
<dbReference type="AlphaFoldDB" id="A0A9W9Q6S9"/>
<gene>
    <name evidence="3" type="ORF">N7476_002897</name>
</gene>
<feature type="region of interest" description="Disordered" evidence="2">
    <location>
        <begin position="1"/>
        <end position="34"/>
    </location>
</feature>
<organism evidence="3 4">
    <name type="scientific">Penicillium atrosanguineum</name>
    <dbReference type="NCBI Taxonomy" id="1132637"/>
    <lineage>
        <taxon>Eukaryota</taxon>
        <taxon>Fungi</taxon>
        <taxon>Dikarya</taxon>
        <taxon>Ascomycota</taxon>
        <taxon>Pezizomycotina</taxon>
        <taxon>Eurotiomycetes</taxon>
        <taxon>Eurotiomycetidae</taxon>
        <taxon>Eurotiales</taxon>
        <taxon>Aspergillaceae</taxon>
        <taxon>Penicillium</taxon>
    </lineage>
</organism>
<dbReference type="PANTHER" id="PTHR47447:SF17">
    <property type="entry name" value="OS12G0638900 PROTEIN"/>
    <property type="match status" value="1"/>
</dbReference>
<dbReference type="InterPro" id="IPR011990">
    <property type="entry name" value="TPR-like_helical_dom_sf"/>
</dbReference>